<proteinExistence type="inferred from homology"/>
<gene>
    <name evidence="6" type="ORF">GCM10009560_53950</name>
</gene>
<dbReference type="InterPro" id="IPR014031">
    <property type="entry name" value="Ketoacyl_synth_C"/>
</dbReference>
<evidence type="ECO:0000256" key="3">
    <source>
        <dbReference type="ARBA" id="ARBA00023315"/>
    </source>
</evidence>
<dbReference type="InterPro" id="IPR020841">
    <property type="entry name" value="PKS_Beta-ketoAc_synthase_dom"/>
</dbReference>
<dbReference type="SMART" id="SM00825">
    <property type="entry name" value="PKS_KS"/>
    <property type="match status" value="1"/>
</dbReference>
<dbReference type="PANTHER" id="PTHR11712:SF322">
    <property type="entry name" value="POLYKETIDE BETA-KETOACYL SYNTHASE 2-RELATED"/>
    <property type="match status" value="1"/>
</dbReference>
<accession>A0ABP4AYT1</accession>
<feature type="domain" description="Ketosynthase family 3 (KS3)" evidence="5">
    <location>
        <begin position="3"/>
        <end position="401"/>
    </location>
</feature>
<dbReference type="CDD" id="cd00832">
    <property type="entry name" value="CLF"/>
    <property type="match status" value="1"/>
</dbReference>
<dbReference type="InterPro" id="IPR016039">
    <property type="entry name" value="Thiolase-like"/>
</dbReference>
<evidence type="ECO:0000313" key="7">
    <source>
        <dbReference type="Proteomes" id="UP001501578"/>
    </source>
</evidence>
<comment type="similarity">
    <text evidence="1 4">Belongs to the thiolase-like superfamily. Beta-ketoacyl-ACP synthases family.</text>
</comment>
<evidence type="ECO:0000256" key="2">
    <source>
        <dbReference type="ARBA" id="ARBA00022679"/>
    </source>
</evidence>
<protein>
    <submittedName>
        <fullName evidence="6">Ketosynthase chain-length factor</fullName>
    </submittedName>
</protein>
<dbReference type="Pfam" id="PF02801">
    <property type="entry name" value="Ketoacyl-synt_C"/>
    <property type="match status" value="1"/>
</dbReference>
<keyword evidence="3" id="KW-0012">Acyltransferase</keyword>
<dbReference type="SUPFAM" id="SSF53901">
    <property type="entry name" value="Thiolase-like"/>
    <property type="match status" value="2"/>
</dbReference>
<dbReference type="RefSeq" id="WP_343952841.1">
    <property type="nucleotide sequence ID" value="NZ_BAAAHQ010000031.1"/>
</dbReference>
<dbReference type="InterPro" id="IPR000794">
    <property type="entry name" value="Beta-ketoacyl_synthase"/>
</dbReference>
<dbReference type="PANTHER" id="PTHR11712">
    <property type="entry name" value="POLYKETIDE SYNTHASE-RELATED"/>
    <property type="match status" value="1"/>
</dbReference>
<dbReference type="Proteomes" id="UP001501578">
    <property type="component" value="Unassembled WGS sequence"/>
</dbReference>
<evidence type="ECO:0000259" key="5">
    <source>
        <dbReference type="PROSITE" id="PS52004"/>
    </source>
</evidence>
<dbReference type="EMBL" id="BAAAHQ010000031">
    <property type="protein sequence ID" value="GAA0941748.1"/>
    <property type="molecule type" value="Genomic_DNA"/>
</dbReference>
<comment type="caution">
    <text evidence="6">The sequence shown here is derived from an EMBL/GenBank/DDBJ whole genome shotgun (WGS) entry which is preliminary data.</text>
</comment>
<evidence type="ECO:0000313" key="6">
    <source>
        <dbReference type="EMBL" id="GAA0941748.1"/>
    </source>
</evidence>
<dbReference type="Gene3D" id="3.40.47.10">
    <property type="match status" value="2"/>
</dbReference>
<evidence type="ECO:0000256" key="4">
    <source>
        <dbReference type="RuleBase" id="RU003694"/>
    </source>
</evidence>
<reference evidence="7" key="1">
    <citation type="journal article" date="2019" name="Int. J. Syst. Evol. Microbiol.">
        <title>The Global Catalogue of Microorganisms (GCM) 10K type strain sequencing project: providing services to taxonomists for standard genome sequencing and annotation.</title>
        <authorList>
            <consortium name="The Broad Institute Genomics Platform"/>
            <consortium name="The Broad Institute Genome Sequencing Center for Infectious Disease"/>
            <person name="Wu L."/>
            <person name="Ma J."/>
        </authorList>
    </citation>
    <scope>NUCLEOTIDE SEQUENCE [LARGE SCALE GENOMIC DNA]</scope>
    <source>
        <strain evidence="7">JCM 11136</strain>
    </source>
</reference>
<sequence>MSGGATVVTGLGVVAPNGLGLEAYWQATLAGRTGLRRLTRFDPDRYPVRHGGEVLDFAPRPVVPGRLVPQTDRVTQFSLAATAWALEDAVFDPGALGVYDVGVVTSNACGGYEFGHRELRKLWSEGPHRVSPYQSFAWFYAVNTGQLSLRHDVRGHSSVLVTEQAGGLDALNHARRLLRNGTLKAAITGGMEAPLCPWGLTGQIPTGRLSREGAYLPFTRGASGYLPGEGGAMLLLEEAGLARERGARVYGELAGYAATFDPAPGTGRPSALPRAILGALAEAGLEPADVDVVLADAGGLPELDAAEAEAVRAVFGPRGVPVAAPKSLTGRLYSGGGPLDVAAALLMIRDGVVPAVPYGGEVPEEYGIDLVAGTPRRLPVRNTLVIARGNGGFNSALVARAA</sequence>
<keyword evidence="7" id="KW-1185">Reference proteome</keyword>
<organism evidence="6 7">
    <name type="scientific">Nonomuraea longicatena</name>
    <dbReference type="NCBI Taxonomy" id="83682"/>
    <lineage>
        <taxon>Bacteria</taxon>
        <taxon>Bacillati</taxon>
        <taxon>Actinomycetota</taxon>
        <taxon>Actinomycetes</taxon>
        <taxon>Streptosporangiales</taxon>
        <taxon>Streptosporangiaceae</taxon>
        <taxon>Nonomuraea</taxon>
    </lineage>
</organism>
<dbReference type="InterPro" id="IPR014030">
    <property type="entry name" value="Ketoacyl_synth_N"/>
</dbReference>
<keyword evidence="2 4" id="KW-0808">Transferase</keyword>
<dbReference type="Pfam" id="PF00109">
    <property type="entry name" value="ketoacyl-synt"/>
    <property type="match status" value="1"/>
</dbReference>
<name>A0ABP4AYT1_9ACTN</name>
<evidence type="ECO:0000256" key="1">
    <source>
        <dbReference type="ARBA" id="ARBA00008467"/>
    </source>
</evidence>
<dbReference type="PROSITE" id="PS52004">
    <property type="entry name" value="KS3_2"/>
    <property type="match status" value="1"/>
</dbReference>